<reference evidence="2" key="1">
    <citation type="submission" date="2021-06" db="EMBL/GenBank/DDBJ databases">
        <authorList>
            <person name="Criscuolo A."/>
        </authorList>
    </citation>
    <scope>NUCLEOTIDE SEQUENCE</scope>
    <source>
        <strain evidence="2">CIP111600</strain>
    </source>
</reference>
<dbReference type="AlphaFoldDB" id="A0A916JW89"/>
<feature type="transmembrane region" description="Helical" evidence="1">
    <location>
        <begin position="127"/>
        <end position="144"/>
    </location>
</feature>
<organism evidence="2 3">
    <name type="scientific">Paenibacillus solanacearum</name>
    <dbReference type="NCBI Taxonomy" id="2048548"/>
    <lineage>
        <taxon>Bacteria</taxon>
        <taxon>Bacillati</taxon>
        <taxon>Bacillota</taxon>
        <taxon>Bacilli</taxon>
        <taxon>Bacillales</taxon>
        <taxon>Paenibacillaceae</taxon>
        <taxon>Paenibacillus</taxon>
    </lineage>
</organism>
<feature type="transmembrane region" description="Helical" evidence="1">
    <location>
        <begin position="6"/>
        <end position="24"/>
    </location>
</feature>
<proteinExistence type="predicted"/>
<protein>
    <submittedName>
        <fullName evidence="2">Uncharacterized protein</fullName>
    </submittedName>
</protein>
<gene>
    <name evidence="2" type="ORF">PAESOLCIP111_01081</name>
</gene>
<dbReference type="InterPro" id="IPR048147">
    <property type="entry name" value="CBO0543-like"/>
</dbReference>
<feature type="transmembrane region" description="Helical" evidence="1">
    <location>
        <begin position="64"/>
        <end position="86"/>
    </location>
</feature>
<dbReference type="EMBL" id="CAJVAS010000003">
    <property type="protein sequence ID" value="CAG7608618.1"/>
    <property type="molecule type" value="Genomic_DNA"/>
</dbReference>
<dbReference type="NCBIfam" id="NF041644">
    <property type="entry name" value="CBO0543_fam"/>
    <property type="match status" value="1"/>
</dbReference>
<name>A0A916JW89_9BACL</name>
<dbReference type="RefSeq" id="WP_218090900.1">
    <property type="nucleotide sequence ID" value="NZ_CAJVAS010000003.1"/>
</dbReference>
<keyword evidence="1" id="KW-1133">Transmembrane helix</keyword>
<keyword evidence="1" id="KW-0812">Transmembrane</keyword>
<keyword evidence="1" id="KW-0472">Membrane</keyword>
<evidence type="ECO:0000313" key="3">
    <source>
        <dbReference type="Proteomes" id="UP000693672"/>
    </source>
</evidence>
<keyword evidence="3" id="KW-1185">Reference proteome</keyword>
<accession>A0A916JW89</accession>
<feature type="transmembrane region" description="Helical" evidence="1">
    <location>
        <begin position="31"/>
        <end position="52"/>
    </location>
</feature>
<comment type="caution">
    <text evidence="2">The sequence shown here is derived from an EMBL/GenBank/DDBJ whole genome shotgun (WGS) entry which is preliminary data.</text>
</comment>
<sequence>MNNDHIAIAMIIWLSLLLLLLFVRKTQIRKALLALLIAQFFSWPLTMMFVYFHLQFNPVRFFPYATKSTFLMAFIFHPAVFIVYYLRYPLQSPLPRRMFFSLILPGFAVCAQGLAGQYTNLIYLPNPWVLVVLFLILTILYQVLRKYVDWFFKKMSDPLER</sequence>
<dbReference type="Proteomes" id="UP000693672">
    <property type="component" value="Unassembled WGS sequence"/>
</dbReference>
<evidence type="ECO:0000256" key="1">
    <source>
        <dbReference type="SAM" id="Phobius"/>
    </source>
</evidence>
<evidence type="ECO:0000313" key="2">
    <source>
        <dbReference type="EMBL" id="CAG7608618.1"/>
    </source>
</evidence>
<feature type="transmembrane region" description="Helical" evidence="1">
    <location>
        <begin position="98"/>
        <end position="115"/>
    </location>
</feature>